<organism evidence="1 2">
    <name type="scientific">Botryotinia fuckeliana (strain T4)</name>
    <name type="common">Noble rot fungus</name>
    <name type="synonym">Botrytis cinerea</name>
    <dbReference type="NCBI Taxonomy" id="999810"/>
    <lineage>
        <taxon>Eukaryota</taxon>
        <taxon>Fungi</taxon>
        <taxon>Dikarya</taxon>
        <taxon>Ascomycota</taxon>
        <taxon>Pezizomycotina</taxon>
        <taxon>Leotiomycetes</taxon>
        <taxon>Helotiales</taxon>
        <taxon>Sclerotiniaceae</taxon>
        <taxon>Botrytis</taxon>
    </lineage>
</organism>
<evidence type="ECO:0000313" key="2">
    <source>
        <dbReference type="Proteomes" id="UP000008177"/>
    </source>
</evidence>
<proteinExistence type="predicted"/>
<dbReference type="HOGENOM" id="CLU_2236195_0_0_1"/>
<gene>
    <name evidence="1" type="ORF">BofuT4_P032560.1</name>
</gene>
<accession>G2Y8B8</accession>
<dbReference type="Proteomes" id="UP000008177">
    <property type="component" value="Unplaced contigs"/>
</dbReference>
<sequence>MPVCARPSSSLVARSPSFAFFATAVGETERKKYPSLKDSLPSSVLESQKPHNRTTAKIILLGQMLVDPNVLHFVPSSFASRRSLSANCSASSQSRGNAYYISPSA</sequence>
<protein>
    <submittedName>
        <fullName evidence="1">Uncharacterized protein</fullName>
    </submittedName>
</protein>
<dbReference type="EMBL" id="FQ790297">
    <property type="protein sequence ID" value="CCD48846.1"/>
    <property type="molecule type" value="Genomic_DNA"/>
</dbReference>
<dbReference type="InParanoid" id="G2Y8B8"/>
<name>G2Y8B8_BOTF4</name>
<reference evidence="2" key="1">
    <citation type="journal article" date="2011" name="PLoS Genet.">
        <title>Genomic analysis of the necrotrophic fungal pathogens Sclerotinia sclerotiorum and Botrytis cinerea.</title>
        <authorList>
            <person name="Amselem J."/>
            <person name="Cuomo C.A."/>
            <person name="van Kan J.A."/>
            <person name="Viaud M."/>
            <person name="Benito E.P."/>
            <person name="Couloux A."/>
            <person name="Coutinho P.M."/>
            <person name="de Vries R.P."/>
            <person name="Dyer P.S."/>
            <person name="Fillinger S."/>
            <person name="Fournier E."/>
            <person name="Gout L."/>
            <person name="Hahn M."/>
            <person name="Kohn L."/>
            <person name="Lapalu N."/>
            <person name="Plummer K.M."/>
            <person name="Pradier J.M."/>
            <person name="Quevillon E."/>
            <person name="Sharon A."/>
            <person name="Simon A."/>
            <person name="ten Have A."/>
            <person name="Tudzynski B."/>
            <person name="Tudzynski P."/>
            <person name="Wincker P."/>
            <person name="Andrew M."/>
            <person name="Anthouard V."/>
            <person name="Beever R.E."/>
            <person name="Beffa R."/>
            <person name="Benoit I."/>
            <person name="Bouzid O."/>
            <person name="Brault B."/>
            <person name="Chen Z."/>
            <person name="Choquer M."/>
            <person name="Collemare J."/>
            <person name="Cotton P."/>
            <person name="Danchin E.G."/>
            <person name="Da Silva C."/>
            <person name="Gautier A."/>
            <person name="Giraud C."/>
            <person name="Giraud T."/>
            <person name="Gonzalez C."/>
            <person name="Grossetete S."/>
            <person name="Guldener U."/>
            <person name="Henrissat B."/>
            <person name="Howlett B.J."/>
            <person name="Kodira C."/>
            <person name="Kretschmer M."/>
            <person name="Lappartient A."/>
            <person name="Leroch M."/>
            <person name="Levis C."/>
            <person name="Mauceli E."/>
            <person name="Neuveglise C."/>
            <person name="Oeser B."/>
            <person name="Pearson M."/>
            <person name="Poulain J."/>
            <person name="Poussereau N."/>
            <person name="Quesneville H."/>
            <person name="Rascle C."/>
            <person name="Schumacher J."/>
            <person name="Segurens B."/>
            <person name="Sexton A."/>
            <person name="Silva E."/>
            <person name="Sirven C."/>
            <person name="Soanes D.M."/>
            <person name="Talbot N.J."/>
            <person name="Templeton M."/>
            <person name="Yandava C."/>
            <person name="Yarden O."/>
            <person name="Zeng Q."/>
            <person name="Rollins J.A."/>
            <person name="Lebrun M.H."/>
            <person name="Dickman M."/>
        </authorList>
    </citation>
    <scope>NUCLEOTIDE SEQUENCE [LARGE SCALE GENOMIC DNA]</scope>
    <source>
        <strain evidence="2">T4</strain>
    </source>
</reference>
<dbReference type="AlphaFoldDB" id="G2Y8B8"/>
<evidence type="ECO:0000313" key="1">
    <source>
        <dbReference type="EMBL" id="CCD48846.1"/>
    </source>
</evidence>